<dbReference type="AlphaFoldDB" id="A0A7R9FLP7"/>
<evidence type="ECO:0000313" key="1">
    <source>
        <dbReference type="EMBL" id="CAD7454809.1"/>
    </source>
</evidence>
<proteinExistence type="predicted"/>
<name>A0A7R9FLP7_9NEOP</name>
<sequence length="264" mass="28807">MSVNRVEDNGSSGRHLGRTMGAVADILGGQWEQWQTSWEGNGSSGRHLGRTMGPVADILGGQWDQHLGRTMGPVVDILGGLWEQWQTSWEGNGSSGRHLGRAMGAVADILGGNSMPLQEKPPPVHPTEIRTSISPSSAVELNTTSALANYATEADVHDCYEDPPYECSRDCQLYSPSVSLRRATAQLQHSEAPLVYVYESGSRKRKMALPKGDCFLPRDMPGSYSLRSSKSGFHPVPTNCTILSLRALSLARGDQERNRMERSN</sequence>
<reference evidence="1" key="1">
    <citation type="submission" date="2020-11" db="EMBL/GenBank/DDBJ databases">
        <authorList>
            <person name="Tran Van P."/>
        </authorList>
    </citation>
    <scope>NUCLEOTIDE SEQUENCE</scope>
</reference>
<accession>A0A7R9FLP7</accession>
<gene>
    <name evidence="1" type="ORF">TTEB3V08_LOCUS2903</name>
</gene>
<protein>
    <submittedName>
        <fullName evidence="1">Uncharacterized protein</fullName>
    </submittedName>
</protein>
<organism evidence="1">
    <name type="scientific">Timema tahoe</name>
    <dbReference type="NCBI Taxonomy" id="61484"/>
    <lineage>
        <taxon>Eukaryota</taxon>
        <taxon>Metazoa</taxon>
        <taxon>Ecdysozoa</taxon>
        <taxon>Arthropoda</taxon>
        <taxon>Hexapoda</taxon>
        <taxon>Insecta</taxon>
        <taxon>Pterygota</taxon>
        <taxon>Neoptera</taxon>
        <taxon>Polyneoptera</taxon>
        <taxon>Phasmatodea</taxon>
        <taxon>Timematodea</taxon>
        <taxon>Timematoidea</taxon>
        <taxon>Timematidae</taxon>
        <taxon>Timema</taxon>
    </lineage>
</organism>
<dbReference type="EMBL" id="OE000723">
    <property type="protein sequence ID" value="CAD7454809.1"/>
    <property type="molecule type" value="Genomic_DNA"/>
</dbReference>